<dbReference type="EMBL" id="MK072438">
    <property type="protein sequence ID" value="AYV85035.1"/>
    <property type="molecule type" value="Genomic_DNA"/>
</dbReference>
<proteinExistence type="predicted"/>
<organism evidence="1">
    <name type="scientific">Satyrvirus sp</name>
    <dbReference type="NCBI Taxonomy" id="2487771"/>
    <lineage>
        <taxon>Viruses</taxon>
        <taxon>Varidnaviria</taxon>
        <taxon>Bamfordvirae</taxon>
        <taxon>Nucleocytoviricota</taxon>
        <taxon>Megaviricetes</taxon>
        <taxon>Imitervirales</taxon>
        <taxon>Mimiviridae</taxon>
        <taxon>Megamimivirinae</taxon>
    </lineage>
</organism>
<accession>A0A3G5ACT4</accession>
<reference evidence="1" key="1">
    <citation type="submission" date="2018-10" db="EMBL/GenBank/DDBJ databases">
        <title>Hidden diversity of soil giant viruses.</title>
        <authorList>
            <person name="Schulz F."/>
            <person name="Alteio L."/>
            <person name="Goudeau D."/>
            <person name="Ryan E.M."/>
            <person name="Malmstrom R.R."/>
            <person name="Blanchard J."/>
            <person name="Woyke T."/>
        </authorList>
    </citation>
    <scope>NUCLEOTIDE SEQUENCE</scope>
    <source>
        <strain evidence="1">SAV1</strain>
    </source>
</reference>
<protein>
    <submittedName>
        <fullName evidence="1">Uncharacterized protein</fullName>
    </submittedName>
</protein>
<sequence length="46" mass="5609">MKILVGKLKPSINEYYVKKQYFTETDFISGIVEIIDNHTYWNRLHY</sequence>
<name>A0A3G5ACT4_9VIRU</name>
<gene>
    <name evidence="1" type="ORF">Satyrvirus2_46</name>
</gene>
<evidence type="ECO:0000313" key="1">
    <source>
        <dbReference type="EMBL" id="AYV85035.1"/>
    </source>
</evidence>